<dbReference type="RefSeq" id="WP_189109489.1">
    <property type="nucleotide sequence ID" value="NZ_BMMV01000016.1"/>
</dbReference>
<accession>A0ABQ2EEZ2</accession>
<reference evidence="3" key="1">
    <citation type="journal article" date="2019" name="Int. J. Syst. Evol. Microbiol.">
        <title>The Global Catalogue of Microorganisms (GCM) 10K type strain sequencing project: providing services to taxonomists for standard genome sequencing and annotation.</title>
        <authorList>
            <consortium name="The Broad Institute Genomics Platform"/>
            <consortium name="The Broad Institute Genome Sequencing Center for Infectious Disease"/>
            <person name="Wu L."/>
            <person name="Ma J."/>
        </authorList>
    </citation>
    <scope>NUCLEOTIDE SEQUENCE [LARGE SCALE GENOMIC DNA]</scope>
    <source>
        <strain evidence="3">CGMCC 4.7275</strain>
    </source>
</reference>
<dbReference type="PROSITE" id="PS51365">
    <property type="entry name" value="RENAL_DIPEPTIDASE_2"/>
    <property type="match status" value="1"/>
</dbReference>
<proteinExistence type="predicted"/>
<dbReference type="PANTHER" id="PTHR10443">
    <property type="entry name" value="MICROSOMAL DIPEPTIDASE"/>
    <property type="match status" value="1"/>
</dbReference>
<protein>
    <submittedName>
        <fullName evidence="2">Dipeptidase</fullName>
    </submittedName>
</protein>
<organism evidence="2 3">
    <name type="scientific">Streptomyces camponoticapitis</name>
    <dbReference type="NCBI Taxonomy" id="1616125"/>
    <lineage>
        <taxon>Bacteria</taxon>
        <taxon>Bacillati</taxon>
        <taxon>Actinomycetota</taxon>
        <taxon>Actinomycetes</taxon>
        <taxon>Kitasatosporales</taxon>
        <taxon>Streptomycetaceae</taxon>
        <taxon>Streptomyces</taxon>
    </lineage>
</organism>
<sequence>MADLQDDPYDTDTTAAAGDLDATSPRPAAESAAPTDTASVATSASSAERARALLSSHPVVDGHNCLAPTLLRRRGASHSHDLEQGDSFLDTDMPRIKAGALGGQFWSLEVDADEVRTGRAVSTTLELIDLVRDLIASYPESLRMALGAGDLADARNCGRVASLLGPVSGPAMGDSLATLRAFHLLGVRALALAGARWADDGLSRFGHEVVRELNRLGVVIDLSGASDETMRATLAVTKAPAMFSHSAVRALGDRPGDGGVPDDILTLLGANNGICMVSFAPDQLTRDPAARDGKSPSLTEVADHVERVRDVAGPACVGLSGTYGRESDTPHTVGLEDTSCYPRLITELLDRGWDDTAVTDLTWGNAARVLRDTEFLARAAQQRRSPSTVTIEELDDARR</sequence>
<evidence type="ECO:0000313" key="3">
    <source>
        <dbReference type="Proteomes" id="UP000660265"/>
    </source>
</evidence>
<dbReference type="InterPro" id="IPR032466">
    <property type="entry name" value="Metal_Hydrolase"/>
</dbReference>
<feature type="compositionally biased region" description="Low complexity" evidence="1">
    <location>
        <begin position="31"/>
        <end position="44"/>
    </location>
</feature>
<feature type="region of interest" description="Disordered" evidence="1">
    <location>
        <begin position="1"/>
        <end position="44"/>
    </location>
</feature>
<dbReference type="PANTHER" id="PTHR10443:SF12">
    <property type="entry name" value="DIPEPTIDASE"/>
    <property type="match status" value="1"/>
</dbReference>
<keyword evidence="3" id="KW-1185">Reference proteome</keyword>
<evidence type="ECO:0000256" key="1">
    <source>
        <dbReference type="SAM" id="MobiDB-lite"/>
    </source>
</evidence>
<dbReference type="SUPFAM" id="SSF51556">
    <property type="entry name" value="Metallo-dependent hydrolases"/>
    <property type="match status" value="1"/>
</dbReference>
<evidence type="ECO:0000313" key="2">
    <source>
        <dbReference type="EMBL" id="GGK09366.1"/>
    </source>
</evidence>
<dbReference type="Pfam" id="PF01244">
    <property type="entry name" value="Peptidase_M19"/>
    <property type="match status" value="1"/>
</dbReference>
<dbReference type="InterPro" id="IPR008257">
    <property type="entry name" value="Pept_M19"/>
</dbReference>
<dbReference type="EMBL" id="BMMV01000016">
    <property type="protein sequence ID" value="GGK09366.1"/>
    <property type="molecule type" value="Genomic_DNA"/>
</dbReference>
<dbReference type="Proteomes" id="UP000660265">
    <property type="component" value="Unassembled WGS sequence"/>
</dbReference>
<feature type="compositionally biased region" description="Low complexity" evidence="1">
    <location>
        <begin position="11"/>
        <end position="23"/>
    </location>
</feature>
<name>A0ABQ2EEZ2_9ACTN</name>
<gene>
    <name evidence="2" type="ORF">GCM10011583_46660</name>
</gene>
<comment type="caution">
    <text evidence="2">The sequence shown here is derived from an EMBL/GenBank/DDBJ whole genome shotgun (WGS) entry which is preliminary data.</text>
</comment>
<feature type="compositionally biased region" description="Acidic residues" evidence="1">
    <location>
        <begin position="1"/>
        <end position="10"/>
    </location>
</feature>
<dbReference type="Gene3D" id="3.20.20.140">
    <property type="entry name" value="Metal-dependent hydrolases"/>
    <property type="match status" value="1"/>
</dbReference>